<dbReference type="CDD" id="cd11374">
    <property type="entry name" value="CE4_u10"/>
    <property type="match status" value="1"/>
</dbReference>
<dbReference type="InterPro" id="IPR018763">
    <property type="entry name" value="DUF2334"/>
</dbReference>
<dbReference type="Gene3D" id="3.20.20.370">
    <property type="entry name" value="Glycoside hydrolase/deacetylase"/>
    <property type="match status" value="1"/>
</dbReference>
<keyword evidence="3" id="KW-1185">Reference proteome</keyword>
<dbReference type="SUPFAM" id="SSF88713">
    <property type="entry name" value="Glycoside hydrolase/deacetylase"/>
    <property type="match status" value="1"/>
</dbReference>
<reference evidence="2" key="1">
    <citation type="submission" date="2022-11" db="EMBL/GenBank/DDBJ databases">
        <title>Isolation and characterization of PLA-degrading bacterium Massilia sp. from Antarctic soil.</title>
        <authorList>
            <person name="Sato K."/>
            <person name="Gomez-Fuentes C."/>
            <person name="Ahmad S.A."/>
            <person name="Zulkharnain A."/>
        </authorList>
    </citation>
    <scope>NUCLEOTIDE SEQUENCE</scope>
    <source>
        <strain evidence="2">N-3</strain>
    </source>
</reference>
<proteinExistence type="predicted"/>
<feature type="region of interest" description="Disordered" evidence="1">
    <location>
        <begin position="293"/>
        <end position="318"/>
    </location>
</feature>
<protein>
    <recommendedName>
        <fullName evidence="4">DUF2334 domain-containing protein</fullName>
    </recommendedName>
</protein>
<name>A0ABM8C574_9BURK</name>
<evidence type="ECO:0008006" key="4">
    <source>
        <dbReference type="Google" id="ProtNLM"/>
    </source>
</evidence>
<dbReference type="InterPro" id="IPR011330">
    <property type="entry name" value="Glyco_hydro/deAcase_b/a-brl"/>
</dbReference>
<accession>A0ABM8C574</accession>
<organism evidence="2 3">
    <name type="scientific">Massilia varians</name>
    <dbReference type="NCBI Taxonomy" id="457921"/>
    <lineage>
        <taxon>Bacteria</taxon>
        <taxon>Pseudomonadati</taxon>
        <taxon>Pseudomonadota</taxon>
        <taxon>Betaproteobacteria</taxon>
        <taxon>Burkholderiales</taxon>
        <taxon>Oxalobacteraceae</taxon>
        <taxon>Telluria group</taxon>
        <taxon>Massilia</taxon>
    </lineage>
</organism>
<dbReference type="Proteomes" id="UP001163336">
    <property type="component" value="Chromosome"/>
</dbReference>
<evidence type="ECO:0000313" key="3">
    <source>
        <dbReference type="Proteomes" id="UP001163336"/>
    </source>
</evidence>
<feature type="compositionally biased region" description="Basic and acidic residues" evidence="1">
    <location>
        <begin position="297"/>
        <end position="309"/>
    </location>
</feature>
<sequence>MAVCSRRAREPRACWSGSWPPTEMDARVADHSGDDSPAGAQRPALCVSIHDVAPATWDECSRLAQAMREVAALPLTWLVVPQYHRAGGDPARMEAGLERALAQGDELALHGYTHLDTAPRGPGLSERFLRTKYSHEGEFAALPADEAARRIQCGLDWFAERGWPVHGFVPPAWLMGEGAWQALRAFDFDYTTTFLRFHLLGAGKAGSGAAVLSPSLVYAARNRAGRLASPLLADMLGLALACRPLIRLSLHPPDVRHPRLLRHAQATVEQLLATHTAMTKAAFAHRLTSTVPSSLHRASDAHPSRHSTREPGAVPRAC</sequence>
<evidence type="ECO:0000256" key="1">
    <source>
        <dbReference type="SAM" id="MobiDB-lite"/>
    </source>
</evidence>
<dbReference type="EMBL" id="AP026966">
    <property type="protein sequence ID" value="BDT58371.1"/>
    <property type="molecule type" value="Genomic_DNA"/>
</dbReference>
<dbReference type="Pfam" id="PF10096">
    <property type="entry name" value="DUF2334"/>
    <property type="match status" value="1"/>
</dbReference>
<gene>
    <name evidence="2" type="ORF">MasN3_18650</name>
</gene>
<evidence type="ECO:0000313" key="2">
    <source>
        <dbReference type="EMBL" id="BDT58371.1"/>
    </source>
</evidence>